<dbReference type="Proteomes" id="UP001200034">
    <property type="component" value="Unassembled WGS sequence"/>
</dbReference>
<feature type="signal peptide" evidence="1">
    <location>
        <begin position="1"/>
        <end position="23"/>
    </location>
</feature>
<reference evidence="2" key="1">
    <citation type="journal article" date="2021" name="Mol. Ecol. Resour.">
        <title>Phylogenomic analyses of the genus Drosophila reveals genomic signals of climate adaptation.</title>
        <authorList>
            <person name="Li F."/>
            <person name="Rane R.V."/>
            <person name="Luria V."/>
            <person name="Xiong Z."/>
            <person name="Chen J."/>
            <person name="Li Z."/>
            <person name="Catullo R.A."/>
            <person name="Griffin P.C."/>
            <person name="Schiffer M."/>
            <person name="Pearce S."/>
            <person name="Lee S.F."/>
            <person name="McElroy K."/>
            <person name="Stocker A."/>
            <person name="Shirriffs J."/>
            <person name="Cockerell F."/>
            <person name="Coppin C."/>
            <person name="Sgro C.M."/>
            <person name="Karger A."/>
            <person name="Cain J.W."/>
            <person name="Weber J.A."/>
            <person name="Santpere G."/>
            <person name="Kirschner M.W."/>
            <person name="Hoffmann A.A."/>
            <person name="Oakeshott J.G."/>
            <person name="Zhang G."/>
        </authorList>
    </citation>
    <scope>NUCLEOTIDE SEQUENCE</scope>
    <source>
        <strain evidence="2">BGI-SZ-2011g</strain>
    </source>
</reference>
<dbReference type="EMBL" id="JAJJHW010003409">
    <property type="protein sequence ID" value="KAH8359603.1"/>
    <property type="molecule type" value="Genomic_DNA"/>
</dbReference>
<sequence length="214" mass="25142">MWQNRVVLVLVVVFGAGFRFSKATMHRIEFEDDEVYSECPNQPSNVLNVSGLMNLSELTIDSQVGQMQISGNLTMQWDIQKSDRIQVILGGTLELFKFERREWVPTIYKIATPDFCPLLYDENQYWYKLWVQHIVNIDEIRDKCLNVPGTKMIHKTFNLNTEFDILMGNFEGLHKLRVELKAFDKQNKQRPTAICCEFVINFYKTHKRIPAIHH</sequence>
<proteinExistence type="predicted"/>
<evidence type="ECO:0000256" key="1">
    <source>
        <dbReference type="SAM" id="SignalP"/>
    </source>
</evidence>
<evidence type="ECO:0000313" key="2">
    <source>
        <dbReference type="EMBL" id="KAH8359603.1"/>
    </source>
</evidence>
<accession>A0AAD4JTV2</accession>
<protein>
    <submittedName>
        <fullName evidence="2">Uncharacterized protein</fullName>
    </submittedName>
</protein>
<keyword evidence="3" id="KW-1185">Reference proteome</keyword>
<dbReference type="SMART" id="SM00675">
    <property type="entry name" value="DM11"/>
    <property type="match status" value="1"/>
</dbReference>
<comment type="caution">
    <text evidence="2">The sequence shown here is derived from an EMBL/GenBank/DDBJ whole genome shotgun (WGS) entry which is preliminary data.</text>
</comment>
<organism evidence="2 3">
    <name type="scientific">Drosophila rubida</name>
    <dbReference type="NCBI Taxonomy" id="30044"/>
    <lineage>
        <taxon>Eukaryota</taxon>
        <taxon>Metazoa</taxon>
        <taxon>Ecdysozoa</taxon>
        <taxon>Arthropoda</taxon>
        <taxon>Hexapoda</taxon>
        <taxon>Insecta</taxon>
        <taxon>Pterygota</taxon>
        <taxon>Neoptera</taxon>
        <taxon>Endopterygota</taxon>
        <taxon>Diptera</taxon>
        <taxon>Brachycera</taxon>
        <taxon>Muscomorpha</taxon>
        <taxon>Ephydroidea</taxon>
        <taxon>Drosophilidae</taxon>
        <taxon>Drosophila</taxon>
    </lineage>
</organism>
<evidence type="ECO:0000313" key="3">
    <source>
        <dbReference type="Proteomes" id="UP001200034"/>
    </source>
</evidence>
<name>A0AAD4JTV2_9MUSC</name>
<feature type="chain" id="PRO_5042074345" evidence="1">
    <location>
        <begin position="24"/>
        <end position="214"/>
    </location>
</feature>
<keyword evidence="1" id="KW-0732">Signal</keyword>
<dbReference type="AlphaFoldDB" id="A0AAD4JTV2"/>
<gene>
    <name evidence="2" type="ORF">KR093_007785</name>
</gene>
<dbReference type="InterPro" id="IPR006601">
    <property type="entry name" value="Uncharacterised_DM11_DROME"/>
</dbReference>